<reference evidence="1" key="1">
    <citation type="submission" date="2020-06" db="EMBL/GenBank/DDBJ databases">
        <authorList>
            <person name="Li T."/>
            <person name="Hu X."/>
            <person name="Zhang T."/>
            <person name="Song X."/>
            <person name="Zhang H."/>
            <person name="Dai N."/>
            <person name="Sheng W."/>
            <person name="Hou X."/>
            <person name="Wei L."/>
        </authorList>
    </citation>
    <scope>NUCLEOTIDE SEQUENCE</scope>
    <source>
        <strain evidence="1">KEN1</strain>
        <tissue evidence="1">Leaf</tissue>
    </source>
</reference>
<gene>
    <name evidence="1" type="ORF">Slati_2463900</name>
</gene>
<proteinExistence type="predicted"/>
<organism evidence="1">
    <name type="scientific">Sesamum latifolium</name>
    <dbReference type="NCBI Taxonomy" id="2727402"/>
    <lineage>
        <taxon>Eukaryota</taxon>
        <taxon>Viridiplantae</taxon>
        <taxon>Streptophyta</taxon>
        <taxon>Embryophyta</taxon>
        <taxon>Tracheophyta</taxon>
        <taxon>Spermatophyta</taxon>
        <taxon>Magnoliopsida</taxon>
        <taxon>eudicotyledons</taxon>
        <taxon>Gunneridae</taxon>
        <taxon>Pentapetalae</taxon>
        <taxon>asterids</taxon>
        <taxon>lamiids</taxon>
        <taxon>Lamiales</taxon>
        <taxon>Pedaliaceae</taxon>
        <taxon>Sesamum</taxon>
    </lineage>
</organism>
<name>A0AAW2WDH6_9LAMI</name>
<accession>A0AAW2WDH6</accession>
<protein>
    <submittedName>
        <fullName evidence="1">Uncharacterized protein</fullName>
    </submittedName>
</protein>
<dbReference type="EMBL" id="JACGWN010000008">
    <property type="protein sequence ID" value="KAL0439809.1"/>
    <property type="molecule type" value="Genomic_DNA"/>
</dbReference>
<reference evidence="1" key="2">
    <citation type="journal article" date="2024" name="Plant">
        <title>Genomic evolution and insights into agronomic trait innovations of Sesamum species.</title>
        <authorList>
            <person name="Miao H."/>
            <person name="Wang L."/>
            <person name="Qu L."/>
            <person name="Liu H."/>
            <person name="Sun Y."/>
            <person name="Le M."/>
            <person name="Wang Q."/>
            <person name="Wei S."/>
            <person name="Zheng Y."/>
            <person name="Lin W."/>
            <person name="Duan Y."/>
            <person name="Cao H."/>
            <person name="Xiong S."/>
            <person name="Wang X."/>
            <person name="Wei L."/>
            <person name="Li C."/>
            <person name="Ma Q."/>
            <person name="Ju M."/>
            <person name="Zhao R."/>
            <person name="Li G."/>
            <person name="Mu C."/>
            <person name="Tian Q."/>
            <person name="Mei H."/>
            <person name="Zhang T."/>
            <person name="Gao T."/>
            <person name="Zhang H."/>
        </authorList>
    </citation>
    <scope>NUCLEOTIDE SEQUENCE</scope>
    <source>
        <strain evidence="1">KEN1</strain>
    </source>
</reference>
<comment type="caution">
    <text evidence="1">The sequence shown here is derived from an EMBL/GenBank/DDBJ whole genome shotgun (WGS) entry which is preliminary data.</text>
</comment>
<sequence length="196" mass="22228">MINKRRQQSPIRSIHYMLKLSLNSKKKWTLQKLSLLSHALHPQHTLLLTADGADEDDPTAGVATQELDAENNSPNVDALARLKSDFNLKEFLALATRVIDEGDTEAITAISDLKNRWIAKFGGDFADAPPLRPVAHRPPTPFRHAIVLFDQRSVYRACLPPIEWLLFCRGGTNPRLHLFSRCHHISRTVFRRVLPL</sequence>
<evidence type="ECO:0000313" key="1">
    <source>
        <dbReference type="EMBL" id="KAL0439809.1"/>
    </source>
</evidence>
<dbReference type="AlphaFoldDB" id="A0AAW2WDH6"/>